<sequence length="539" mass="60837">MVNKLFHLICSDFKYCIMRNMMKFQVIFLLFFGMVACYDKDENYEYKPKTELSVILNGLKESYISLEDTLYIDPEIMVSNSEHELKYEWSIFMAYDKDKVPKVVPVTVIGEGKVLRYPVTEKPNSYTVMLRVVNKNTAQEVCAHVDIKVKNKLSEGFYVMKEVEGNSDLDLHFLDGEKLENLLYRKNGVRLAGAPNSCSVLLKYSYIDTATAAFVPTTALALATKEDFHIVDVADLGTIYSHKNMFYGEVPRGEESLFACFHLYGTSYFSDKGTYFCFYDLIWGDGGSGKFPVKTAINGGCKPNINICSDGSNVFFFDELNGRFLCIDANGELHDYPDQEDVTENGIRHSLLFLGNIGGKQMAILRDASDAEKLWLYELELVVEDPWWGGTMANPGNPITKISEISSEKLRKAECFCSNETSARILYFVMEGQVYAYDIDNETETRLTLDGLGDGEEIRFIRHRYWTGALDPKENFDCLVVGTQAGNNYKICMYDLIGGMTNGNVTRLFTGKGRAVGLQFVTLGFEVTSAVQGDYPVSY</sequence>
<organism evidence="1 2">
    <name type="scientific">Butyricimonas virosa</name>
    <dbReference type="NCBI Taxonomy" id="544645"/>
    <lineage>
        <taxon>Bacteria</taxon>
        <taxon>Pseudomonadati</taxon>
        <taxon>Bacteroidota</taxon>
        <taxon>Bacteroidia</taxon>
        <taxon>Bacteroidales</taxon>
        <taxon>Odoribacteraceae</taxon>
        <taxon>Butyricimonas</taxon>
    </lineage>
</organism>
<proteinExistence type="predicted"/>
<dbReference type="SUPFAM" id="SSF69304">
    <property type="entry name" value="Tricorn protease N-terminal domain"/>
    <property type="match status" value="1"/>
</dbReference>
<dbReference type="Proteomes" id="UP000283589">
    <property type="component" value="Unassembled WGS sequence"/>
</dbReference>
<comment type="caution">
    <text evidence="1">The sequence shown here is derived from an EMBL/GenBank/DDBJ whole genome shotgun (WGS) entry which is preliminary data.</text>
</comment>
<accession>A0A412WWH8</accession>
<evidence type="ECO:0000313" key="2">
    <source>
        <dbReference type="Proteomes" id="UP000283589"/>
    </source>
</evidence>
<dbReference type="Pfam" id="PF16407">
    <property type="entry name" value="PKD_2"/>
    <property type="match status" value="1"/>
</dbReference>
<gene>
    <name evidence="1" type="ORF">DWW18_16525</name>
</gene>
<evidence type="ECO:0000313" key="1">
    <source>
        <dbReference type="EMBL" id="RGV31740.1"/>
    </source>
</evidence>
<dbReference type="EMBL" id="QRZA01000028">
    <property type="protein sequence ID" value="RGV31740.1"/>
    <property type="molecule type" value="Genomic_DNA"/>
</dbReference>
<reference evidence="1 2" key="1">
    <citation type="submission" date="2018-08" db="EMBL/GenBank/DDBJ databases">
        <title>A genome reference for cultivated species of the human gut microbiota.</title>
        <authorList>
            <person name="Zou Y."/>
            <person name="Xue W."/>
            <person name="Luo G."/>
        </authorList>
    </citation>
    <scope>NUCLEOTIDE SEQUENCE [LARGE SCALE GENOMIC DNA]</scope>
    <source>
        <strain evidence="1 2">AF14-49</strain>
    </source>
</reference>
<dbReference type="InterPro" id="IPR032183">
    <property type="entry name" value="PKD-like"/>
</dbReference>
<dbReference type="AlphaFoldDB" id="A0A412WWH8"/>
<name>A0A412WWH8_9BACT</name>
<protein>
    <submittedName>
        <fullName evidence="1">Uncharacterized protein</fullName>
    </submittedName>
</protein>